<organism evidence="1 2">
    <name type="scientific">Rotaria sordida</name>
    <dbReference type="NCBI Taxonomy" id="392033"/>
    <lineage>
        <taxon>Eukaryota</taxon>
        <taxon>Metazoa</taxon>
        <taxon>Spiralia</taxon>
        <taxon>Gnathifera</taxon>
        <taxon>Rotifera</taxon>
        <taxon>Eurotatoria</taxon>
        <taxon>Bdelloidea</taxon>
        <taxon>Philodinida</taxon>
        <taxon>Philodinidae</taxon>
        <taxon>Rotaria</taxon>
    </lineage>
</organism>
<dbReference type="EMBL" id="CAJNOL010001596">
    <property type="protein sequence ID" value="CAF1388268.1"/>
    <property type="molecule type" value="Genomic_DNA"/>
</dbReference>
<keyword evidence="2" id="KW-1185">Reference proteome</keyword>
<protein>
    <submittedName>
        <fullName evidence="1">Uncharacterized protein</fullName>
    </submittedName>
</protein>
<dbReference type="Proteomes" id="UP000663870">
    <property type="component" value="Unassembled WGS sequence"/>
</dbReference>
<sequence>MSNLSIRMINSHTFSLVQTFFSMLTIEWTVFEILTSSNVMPVLRRANVSLFININDLNCISSSGIFTDHRHVDVHFAFNLLNCPPYTKVTPCIPRGNRFHSREIVGATFVVNHWSPRSEWLIDSDPFATSSLRDFGFYFRRKFSSLDDDMKTTFEDHTKFIKQLCDQILLLCLDKQLHYSIEDDGCGLTMWF</sequence>
<reference evidence="1" key="1">
    <citation type="submission" date="2021-02" db="EMBL/GenBank/DDBJ databases">
        <authorList>
            <person name="Nowell W R."/>
        </authorList>
    </citation>
    <scope>NUCLEOTIDE SEQUENCE</scope>
</reference>
<evidence type="ECO:0000313" key="1">
    <source>
        <dbReference type="EMBL" id="CAF1388268.1"/>
    </source>
</evidence>
<name>A0A815K427_9BILA</name>
<accession>A0A815K427</accession>
<gene>
    <name evidence="1" type="ORF">JXQ802_LOCUS34059</name>
</gene>
<proteinExistence type="predicted"/>
<comment type="caution">
    <text evidence="1">The sequence shown here is derived from an EMBL/GenBank/DDBJ whole genome shotgun (WGS) entry which is preliminary data.</text>
</comment>
<evidence type="ECO:0000313" key="2">
    <source>
        <dbReference type="Proteomes" id="UP000663870"/>
    </source>
</evidence>
<dbReference type="AlphaFoldDB" id="A0A815K427"/>